<dbReference type="Proteomes" id="UP000308652">
    <property type="component" value="Unassembled WGS sequence"/>
</dbReference>
<sequence>MKAMSTDRGNFFYRPTSPPLRSSTKKHDLALKWGALDENELSNDLGTRITRRSRTATRVNVKNPRRKEAGHSVQGSSLSVDREADTSNVTDVQSINTLEEDEVLAQLASETQFESKVEAEGEFIVPKNRLIQPGARISFRTLLFQNITGKGNLNIDEFLPPLNAQVEAEQFREAVINSLNLQKDNYIHTSWGAGSSRLHPSITLGAVIIDEEGTNTGEPKETSDKEKPEDGGDPLGDKSGKDNEPTKPESPKVKEEEIDPDLDAKPKDKGKDVNPKEKGKRYKEFKEKDECEWESKKDPADRQPPRTYFTTTDFIRERSEIPGGGYFRARSDAPRGRERGPPSNTSSSSSSDESSGSDESGGGN</sequence>
<name>A0A5C3LI97_9AGAR</name>
<evidence type="ECO:0000313" key="2">
    <source>
        <dbReference type="EMBL" id="TFK32538.1"/>
    </source>
</evidence>
<proteinExistence type="predicted"/>
<gene>
    <name evidence="2" type="ORF">BDQ12DRAFT_716348</name>
</gene>
<feature type="compositionally biased region" description="Basic and acidic residues" evidence="1">
    <location>
        <begin position="218"/>
        <end position="255"/>
    </location>
</feature>
<dbReference type="EMBL" id="ML213671">
    <property type="protein sequence ID" value="TFK32538.1"/>
    <property type="molecule type" value="Genomic_DNA"/>
</dbReference>
<protein>
    <submittedName>
        <fullName evidence="2">Uncharacterized protein</fullName>
    </submittedName>
</protein>
<reference evidence="2 3" key="1">
    <citation type="journal article" date="2019" name="Nat. Ecol. Evol.">
        <title>Megaphylogeny resolves global patterns of mushroom evolution.</title>
        <authorList>
            <person name="Varga T."/>
            <person name="Krizsan K."/>
            <person name="Foldi C."/>
            <person name="Dima B."/>
            <person name="Sanchez-Garcia M."/>
            <person name="Sanchez-Ramirez S."/>
            <person name="Szollosi G.J."/>
            <person name="Szarkandi J.G."/>
            <person name="Papp V."/>
            <person name="Albert L."/>
            <person name="Andreopoulos W."/>
            <person name="Angelini C."/>
            <person name="Antonin V."/>
            <person name="Barry K.W."/>
            <person name="Bougher N.L."/>
            <person name="Buchanan P."/>
            <person name="Buyck B."/>
            <person name="Bense V."/>
            <person name="Catcheside P."/>
            <person name="Chovatia M."/>
            <person name="Cooper J."/>
            <person name="Damon W."/>
            <person name="Desjardin D."/>
            <person name="Finy P."/>
            <person name="Geml J."/>
            <person name="Haridas S."/>
            <person name="Hughes K."/>
            <person name="Justo A."/>
            <person name="Karasinski D."/>
            <person name="Kautmanova I."/>
            <person name="Kiss B."/>
            <person name="Kocsube S."/>
            <person name="Kotiranta H."/>
            <person name="LaButti K.M."/>
            <person name="Lechner B.E."/>
            <person name="Liimatainen K."/>
            <person name="Lipzen A."/>
            <person name="Lukacs Z."/>
            <person name="Mihaltcheva S."/>
            <person name="Morgado L.N."/>
            <person name="Niskanen T."/>
            <person name="Noordeloos M.E."/>
            <person name="Ohm R.A."/>
            <person name="Ortiz-Santana B."/>
            <person name="Ovrebo C."/>
            <person name="Racz N."/>
            <person name="Riley R."/>
            <person name="Savchenko A."/>
            <person name="Shiryaev A."/>
            <person name="Soop K."/>
            <person name="Spirin V."/>
            <person name="Szebenyi C."/>
            <person name="Tomsovsky M."/>
            <person name="Tulloss R.E."/>
            <person name="Uehling J."/>
            <person name="Grigoriev I.V."/>
            <person name="Vagvolgyi C."/>
            <person name="Papp T."/>
            <person name="Martin F.M."/>
            <person name="Miettinen O."/>
            <person name="Hibbett D.S."/>
            <person name="Nagy L.G."/>
        </authorList>
    </citation>
    <scope>NUCLEOTIDE SEQUENCE [LARGE SCALE GENOMIC DNA]</scope>
    <source>
        <strain evidence="2 3">CBS 166.37</strain>
    </source>
</reference>
<evidence type="ECO:0000256" key="1">
    <source>
        <dbReference type="SAM" id="MobiDB-lite"/>
    </source>
</evidence>
<feature type="region of interest" description="Disordered" evidence="1">
    <location>
        <begin position="1"/>
        <end position="25"/>
    </location>
</feature>
<accession>A0A5C3LI97</accession>
<feature type="region of interest" description="Disordered" evidence="1">
    <location>
        <begin position="47"/>
        <end position="86"/>
    </location>
</feature>
<feature type="compositionally biased region" description="Low complexity" evidence="1">
    <location>
        <begin position="346"/>
        <end position="358"/>
    </location>
</feature>
<dbReference type="AlphaFoldDB" id="A0A5C3LI97"/>
<organism evidence="2 3">
    <name type="scientific">Crucibulum laeve</name>
    <dbReference type="NCBI Taxonomy" id="68775"/>
    <lineage>
        <taxon>Eukaryota</taxon>
        <taxon>Fungi</taxon>
        <taxon>Dikarya</taxon>
        <taxon>Basidiomycota</taxon>
        <taxon>Agaricomycotina</taxon>
        <taxon>Agaricomycetes</taxon>
        <taxon>Agaricomycetidae</taxon>
        <taxon>Agaricales</taxon>
        <taxon>Agaricineae</taxon>
        <taxon>Nidulariaceae</taxon>
        <taxon>Crucibulum</taxon>
    </lineage>
</organism>
<keyword evidence="3" id="KW-1185">Reference proteome</keyword>
<feature type="compositionally biased region" description="Basic and acidic residues" evidence="1">
    <location>
        <begin position="262"/>
        <end position="304"/>
    </location>
</feature>
<evidence type="ECO:0000313" key="3">
    <source>
        <dbReference type="Proteomes" id="UP000308652"/>
    </source>
</evidence>
<feature type="region of interest" description="Disordered" evidence="1">
    <location>
        <begin position="209"/>
        <end position="364"/>
    </location>
</feature>
<feature type="compositionally biased region" description="Basic and acidic residues" evidence="1">
    <location>
        <begin position="329"/>
        <end position="340"/>
    </location>
</feature>